<dbReference type="RefSeq" id="WP_173066313.1">
    <property type="nucleotide sequence ID" value="NZ_BAABGO010000032.1"/>
</dbReference>
<evidence type="ECO:0000313" key="2">
    <source>
        <dbReference type="Proteomes" id="UP000482800"/>
    </source>
</evidence>
<keyword evidence="2" id="KW-1185">Reference proteome</keyword>
<gene>
    <name evidence="1" type="ORF">Phou_077770</name>
</gene>
<comment type="caution">
    <text evidence="1">The sequence shown here is derived from an EMBL/GenBank/DDBJ whole genome shotgun (WGS) entry which is preliminary data.</text>
</comment>
<dbReference type="EMBL" id="BLPF01000003">
    <property type="protein sequence ID" value="GFJ83597.1"/>
    <property type="molecule type" value="Genomic_DNA"/>
</dbReference>
<protein>
    <recommendedName>
        <fullName evidence="3">DUF4287 domain-containing protein</fullName>
    </recommendedName>
</protein>
<reference evidence="1 2" key="2">
    <citation type="submission" date="2020-03" db="EMBL/GenBank/DDBJ databases">
        <authorList>
            <person name="Ichikawa N."/>
            <person name="Kimura A."/>
            <person name="Kitahashi Y."/>
            <person name="Uohara A."/>
        </authorList>
    </citation>
    <scope>NUCLEOTIDE SEQUENCE [LARGE SCALE GENOMIC DNA]</scope>
    <source>
        <strain evidence="1 2">NBRC 108639</strain>
    </source>
</reference>
<reference evidence="1 2" key="1">
    <citation type="submission" date="2020-03" db="EMBL/GenBank/DDBJ databases">
        <title>Whole genome shotgun sequence of Phytohabitans houttuyneae NBRC 108639.</title>
        <authorList>
            <person name="Komaki H."/>
            <person name="Tamura T."/>
        </authorList>
    </citation>
    <scope>NUCLEOTIDE SEQUENCE [LARGE SCALE GENOMIC DNA]</scope>
    <source>
        <strain evidence="1 2">NBRC 108639</strain>
    </source>
</reference>
<sequence>MSFQGYLNTIKARTGLGPHDFRRLAAERGLDRPGTKAAAVIAWLAEEYGLGRGHAMAIVAVLKGEAPVLDADHRAD</sequence>
<name>A0A6V8KPA1_9ACTN</name>
<evidence type="ECO:0008006" key="3">
    <source>
        <dbReference type="Google" id="ProtNLM"/>
    </source>
</evidence>
<organism evidence="1 2">
    <name type="scientific">Phytohabitans houttuyneae</name>
    <dbReference type="NCBI Taxonomy" id="1076126"/>
    <lineage>
        <taxon>Bacteria</taxon>
        <taxon>Bacillati</taxon>
        <taxon>Actinomycetota</taxon>
        <taxon>Actinomycetes</taxon>
        <taxon>Micromonosporales</taxon>
        <taxon>Micromonosporaceae</taxon>
    </lineage>
</organism>
<evidence type="ECO:0000313" key="1">
    <source>
        <dbReference type="EMBL" id="GFJ83597.1"/>
    </source>
</evidence>
<proteinExistence type="predicted"/>
<accession>A0A6V8KPA1</accession>
<dbReference type="Proteomes" id="UP000482800">
    <property type="component" value="Unassembled WGS sequence"/>
</dbReference>
<dbReference type="Pfam" id="PF14117">
    <property type="entry name" value="DUF4287"/>
    <property type="match status" value="1"/>
</dbReference>
<dbReference type="InterPro" id="IPR025629">
    <property type="entry name" value="DUF4287"/>
</dbReference>
<dbReference type="AlphaFoldDB" id="A0A6V8KPA1"/>